<dbReference type="EMBL" id="JAQOWY010000016">
    <property type="protein sequence ID" value="KAK1855812.1"/>
    <property type="molecule type" value="Genomic_DNA"/>
</dbReference>
<protein>
    <submittedName>
        <fullName evidence="2">Uncharacterized protein</fullName>
    </submittedName>
</protein>
<sequence length="142" mass="15334">MEIQNPRPFKRSSSATALDPLVSESDANPSSLRPPMHTQVPAAVSSHPCRKPYHSKDMVRLDAPPAAVDRQTAAARSDVSMRASCPGVASGHATRATDGHSVVLFHHMYNGKASHVSLACQLGSPVDFGWEATWHYSYSPKD</sequence>
<feature type="region of interest" description="Disordered" evidence="1">
    <location>
        <begin position="1"/>
        <end position="54"/>
    </location>
</feature>
<accession>A0AAD9EQ82</accession>
<proteinExistence type="predicted"/>
<evidence type="ECO:0000313" key="3">
    <source>
        <dbReference type="Proteomes" id="UP001243330"/>
    </source>
</evidence>
<name>A0AAD9EQ82_9PEZI</name>
<reference evidence="2" key="1">
    <citation type="submission" date="2023-01" db="EMBL/GenBank/DDBJ databases">
        <title>Colletotrichum chrysophilum M932 genome sequence.</title>
        <authorList>
            <person name="Baroncelli R."/>
        </authorList>
    </citation>
    <scope>NUCLEOTIDE SEQUENCE</scope>
    <source>
        <strain evidence="2">M932</strain>
    </source>
</reference>
<gene>
    <name evidence="2" type="ORF">CCHR01_01515</name>
</gene>
<comment type="caution">
    <text evidence="2">The sequence shown here is derived from an EMBL/GenBank/DDBJ whole genome shotgun (WGS) entry which is preliminary data.</text>
</comment>
<dbReference type="Proteomes" id="UP001243330">
    <property type="component" value="Unassembled WGS sequence"/>
</dbReference>
<keyword evidence="3" id="KW-1185">Reference proteome</keyword>
<organism evidence="2 3">
    <name type="scientific">Colletotrichum chrysophilum</name>
    <dbReference type="NCBI Taxonomy" id="1836956"/>
    <lineage>
        <taxon>Eukaryota</taxon>
        <taxon>Fungi</taxon>
        <taxon>Dikarya</taxon>
        <taxon>Ascomycota</taxon>
        <taxon>Pezizomycotina</taxon>
        <taxon>Sordariomycetes</taxon>
        <taxon>Hypocreomycetidae</taxon>
        <taxon>Glomerellales</taxon>
        <taxon>Glomerellaceae</taxon>
        <taxon>Colletotrichum</taxon>
        <taxon>Colletotrichum gloeosporioides species complex</taxon>
    </lineage>
</organism>
<evidence type="ECO:0000313" key="2">
    <source>
        <dbReference type="EMBL" id="KAK1855812.1"/>
    </source>
</evidence>
<evidence type="ECO:0000256" key="1">
    <source>
        <dbReference type="SAM" id="MobiDB-lite"/>
    </source>
</evidence>
<dbReference type="AlphaFoldDB" id="A0AAD9EQ82"/>